<dbReference type="PANTHER" id="PTHR24192:SF3">
    <property type="entry name" value="ANKYRIN REPEAT DOMAIN 40"/>
    <property type="match status" value="1"/>
</dbReference>
<protein>
    <submittedName>
        <fullName evidence="1">Uncharacterized protein</fullName>
    </submittedName>
</protein>
<proteinExistence type="predicted"/>
<evidence type="ECO:0000313" key="1">
    <source>
        <dbReference type="EMBL" id="KAF5918738.1"/>
    </source>
</evidence>
<evidence type="ECO:0000313" key="2">
    <source>
        <dbReference type="Proteomes" id="UP000551758"/>
    </source>
</evidence>
<name>A0A7J7ESU3_DICBM</name>
<keyword evidence="2" id="KW-1185">Reference proteome</keyword>
<feature type="non-terminal residue" evidence="1">
    <location>
        <position position="160"/>
    </location>
</feature>
<accession>A0A7J7ESU3</accession>
<gene>
    <name evidence="1" type="ORF">HPG69_005776</name>
</gene>
<dbReference type="AlphaFoldDB" id="A0A7J7ESU3"/>
<reference evidence="1 2" key="1">
    <citation type="journal article" date="2020" name="Mol. Biol. Evol.">
        <title>Interspecific Gene Flow and the Evolution of Specialization in Black and White Rhinoceros.</title>
        <authorList>
            <person name="Moodley Y."/>
            <person name="Westbury M.V."/>
            <person name="Russo I.M."/>
            <person name="Gopalakrishnan S."/>
            <person name="Rakotoarivelo A."/>
            <person name="Olsen R.A."/>
            <person name="Prost S."/>
            <person name="Tunstall T."/>
            <person name="Ryder O.A."/>
            <person name="Dalen L."/>
            <person name="Bruford M.W."/>
        </authorList>
    </citation>
    <scope>NUCLEOTIDE SEQUENCE [LARGE SCALE GENOMIC DNA]</scope>
    <source>
        <strain evidence="1">SBR-YM</strain>
        <tissue evidence="1">Skin</tissue>
    </source>
</reference>
<organism evidence="1 2">
    <name type="scientific">Diceros bicornis minor</name>
    <name type="common">South-central black rhinoceros</name>
    <dbReference type="NCBI Taxonomy" id="77932"/>
    <lineage>
        <taxon>Eukaryota</taxon>
        <taxon>Metazoa</taxon>
        <taxon>Chordata</taxon>
        <taxon>Craniata</taxon>
        <taxon>Vertebrata</taxon>
        <taxon>Euteleostomi</taxon>
        <taxon>Mammalia</taxon>
        <taxon>Eutheria</taxon>
        <taxon>Laurasiatheria</taxon>
        <taxon>Perissodactyla</taxon>
        <taxon>Rhinocerotidae</taxon>
        <taxon>Diceros</taxon>
    </lineage>
</organism>
<dbReference type="EMBL" id="JACDTQ010002427">
    <property type="protein sequence ID" value="KAF5918738.1"/>
    <property type="molecule type" value="Genomic_DNA"/>
</dbReference>
<dbReference type="Proteomes" id="UP000551758">
    <property type="component" value="Unassembled WGS sequence"/>
</dbReference>
<dbReference type="InterPro" id="IPR039195">
    <property type="entry name" value="ANKRD40"/>
</dbReference>
<comment type="caution">
    <text evidence="1">The sequence shown here is derived from an EMBL/GenBank/DDBJ whole genome shotgun (WGS) entry which is preliminary data.</text>
</comment>
<dbReference type="PANTHER" id="PTHR24192">
    <property type="entry name" value="ANKYRIN REPEAT DOMAIN 40"/>
    <property type="match status" value="1"/>
</dbReference>
<sequence>MGASPHLLNYPLWMAHHHCSPLGNLPARRLSMRPHLFGTGSEVGCVSPSAIFRKPEITKPGPVFQPSVSHSHSLFSSILSKPPVSLECQNGMCIGPVPKSHPFFFMGALPFNMKELKMISLKLIWTGSSSPTKNCSELSCCEVSVNLDQVEKIRKLSSTL</sequence>